<protein>
    <submittedName>
        <fullName evidence="6">Ring finger protein 32</fullName>
    </submittedName>
</protein>
<dbReference type="OrthoDB" id="8062037at2759"/>
<dbReference type="Gene3D" id="3.30.40.10">
    <property type="entry name" value="Zinc/RING finger domain, C3HC4 (zinc finger)"/>
    <property type="match status" value="2"/>
</dbReference>
<dbReference type="PANTHER" id="PTHR14991:SF0">
    <property type="entry name" value="RING FINGER PROTEIN 32"/>
    <property type="match status" value="1"/>
</dbReference>
<organism evidence="6 7">
    <name type="scientific">Chelydra serpentina</name>
    <name type="common">Snapping turtle</name>
    <name type="synonym">Testudo serpentina</name>
    <dbReference type="NCBI Taxonomy" id="8475"/>
    <lineage>
        <taxon>Eukaryota</taxon>
        <taxon>Metazoa</taxon>
        <taxon>Chordata</taxon>
        <taxon>Craniata</taxon>
        <taxon>Vertebrata</taxon>
        <taxon>Euteleostomi</taxon>
        <taxon>Archelosauria</taxon>
        <taxon>Testudinata</taxon>
        <taxon>Testudines</taxon>
        <taxon>Cryptodira</taxon>
        <taxon>Durocryptodira</taxon>
        <taxon>Americhelydia</taxon>
        <taxon>Chelydroidea</taxon>
        <taxon>Chelydridae</taxon>
        <taxon>Chelydra</taxon>
    </lineage>
</organism>
<dbReference type="CDD" id="cd16678">
    <property type="entry name" value="RING-H2_RNF32_rpt2"/>
    <property type="match status" value="1"/>
</dbReference>
<gene>
    <name evidence="6" type="primary">RNF32</name>
    <name evidence="6" type="ORF">G0U57_003083</name>
</gene>
<dbReference type="InterPro" id="IPR013083">
    <property type="entry name" value="Znf_RING/FYVE/PHD"/>
</dbReference>
<dbReference type="SUPFAM" id="SSF57850">
    <property type="entry name" value="RING/U-box"/>
    <property type="match status" value="2"/>
</dbReference>
<dbReference type="InterPro" id="IPR001841">
    <property type="entry name" value="Znf_RING"/>
</dbReference>
<evidence type="ECO:0000256" key="2">
    <source>
        <dbReference type="ARBA" id="ARBA00022771"/>
    </source>
</evidence>
<dbReference type="Pfam" id="PF00612">
    <property type="entry name" value="IQ"/>
    <property type="match status" value="1"/>
</dbReference>
<dbReference type="CDD" id="cd23767">
    <property type="entry name" value="IQCD"/>
    <property type="match status" value="1"/>
</dbReference>
<keyword evidence="2 4" id="KW-0863">Zinc-finger</keyword>
<dbReference type="Pfam" id="PF13639">
    <property type="entry name" value="zf-RING_2"/>
    <property type="match status" value="1"/>
</dbReference>
<dbReference type="EMBL" id="JAHGAV010000013">
    <property type="protein sequence ID" value="KAG6939114.1"/>
    <property type="molecule type" value="Genomic_DNA"/>
</dbReference>
<dbReference type="PROSITE" id="PS50096">
    <property type="entry name" value="IQ"/>
    <property type="match status" value="1"/>
</dbReference>
<evidence type="ECO:0000256" key="1">
    <source>
        <dbReference type="ARBA" id="ARBA00022723"/>
    </source>
</evidence>
<evidence type="ECO:0000313" key="7">
    <source>
        <dbReference type="Proteomes" id="UP000765507"/>
    </source>
</evidence>
<evidence type="ECO:0000313" key="6">
    <source>
        <dbReference type="EMBL" id="KAG6939114.1"/>
    </source>
</evidence>
<evidence type="ECO:0000256" key="3">
    <source>
        <dbReference type="ARBA" id="ARBA00022833"/>
    </source>
</evidence>
<keyword evidence="3" id="KW-0862">Zinc</keyword>
<dbReference type="InterPro" id="IPR000048">
    <property type="entry name" value="IQ_motif_EF-hand-BS"/>
</dbReference>
<keyword evidence="1" id="KW-0479">Metal-binding</keyword>
<reference evidence="6 7" key="1">
    <citation type="journal article" date="2020" name="G3 (Bethesda)">
        <title>Draft Genome of the Common Snapping Turtle, Chelydra serpentina, a Model for Phenotypic Plasticity in Reptiles.</title>
        <authorList>
            <person name="Das D."/>
            <person name="Singh S.K."/>
            <person name="Bierstedt J."/>
            <person name="Erickson A."/>
            <person name="Galli G.L.J."/>
            <person name="Crossley D.A. 2nd"/>
            <person name="Rhen T."/>
        </authorList>
    </citation>
    <scope>NUCLEOTIDE SEQUENCE [LARGE SCALE GENOMIC DNA]</scope>
    <source>
        <strain evidence="6">KW</strain>
    </source>
</reference>
<feature type="domain" description="RING-type" evidence="5">
    <location>
        <begin position="203"/>
        <end position="245"/>
    </location>
</feature>
<dbReference type="InterPro" id="IPR042862">
    <property type="entry name" value="RNF32"/>
</dbReference>
<comment type="caution">
    <text evidence="6">The sequence shown here is derived from an EMBL/GenBank/DDBJ whole genome shotgun (WGS) entry which is preliminary data.</text>
</comment>
<dbReference type="PROSITE" id="PS50089">
    <property type="entry name" value="ZF_RING_2"/>
    <property type="match status" value="2"/>
</dbReference>
<dbReference type="AlphaFoldDB" id="A0A8T1TEB8"/>
<sequence length="449" mass="51711">SRIRLGVCLAQPWGRAVIKLGSCVAKQPDPDRGARSRTTRYYKICCQLSLSMEHHYSVLKTSSSSMTSVHNSNNNYKGSSSKRDTLAVTAVALQDHILHNLQLQDLSLADPFKSKLRNKKNIYKPLNKEMVRAVVDTGLRKKSILHTKKEDPEKEYVLDPNPPQLTLAQKLGLVDSPSLPLTAEEWDKVKQRSIKQGDSVQPCAICREEFALQPQVLLSCSHVFHRACLKAFEKFAGKKTCPLCRKKQYQTRVIHDGARLFKIKCITRIQACWRGYIVRKWYKNLRKTVPPQDSKLRKKFFEAKFQEISNRLLSSYDTNIDDFFSEIDSSIAASRNVLQRLEEKFAPLISETEWEKIQMKAFRQEIFDCPICIMPLCHITHPPNVFSENSNNRYSRQTVLLSCSHMFHQTCLQAFEEFSLGEKLVCPLCRSCYQKKILECCYKHVNSPE</sequence>
<evidence type="ECO:0000259" key="5">
    <source>
        <dbReference type="PROSITE" id="PS50089"/>
    </source>
</evidence>
<feature type="domain" description="RING-type" evidence="5">
    <location>
        <begin position="369"/>
        <end position="430"/>
    </location>
</feature>
<proteinExistence type="predicted"/>
<dbReference type="Proteomes" id="UP000765507">
    <property type="component" value="Unassembled WGS sequence"/>
</dbReference>
<dbReference type="SMART" id="SM00184">
    <property type="entry name" value="RING"/>
    <property type="match status" value="2"/>
</dbReference>
<evidence type="ECO:0000256" key="4">
    <source>
        <dbReference type="PROSITE-ProRule" id="PRU00175"/>
    </source>
</evidence>
<dbReference type="GO" id="GO:0008270">
    <property type="term" value="F:zinc ion binding"/>
    <property type="evidence" value="ECO:0007669"/>
    <property type="project" value="UniProtKB-KW"/>
</dbReference>
<name>A0A8T1TEB8_CHESE</name>
<dbReference type="PANTHER" id="PTHR14991">
    <property type="entry name" value="RING FINGER PROTEIN 32"/>
    <property type="match status" value="1"/>
</dbReference>
<keyword evidence="7" id="KW-1185">Reference proteome</keyword>
<accession>A0A8T1TEB8</accession>
<feature type="non-terminal residue" evidence="6">
    <location>
        <position position="449"/>
    </location>
</feature>
<dbReference type="CDD" id="cd16677">
    <property type="entry name" value="RING-H2_RNF32_rpt1"/>
    <property type="match status" value="1"/>
</dbReference>
<dbReference type="Gene3D" id="1.20.5.190">
    <property type="match status" value="1"/>
</dbReference>